<reference evidence="3" key="2">
    <citation type="submission" date="2018-07" db="EMBL/GenBank/DDBJ databases">
        <authorList>
            <person name="Quirk P.G."/>
            <person name="Krulwich T.A."/>
        </authorList>
    </citation>
    <scope>NUCLEOTIDE SEQUENCE</scope>
</reference>
<dbReference type="AlphaFoldDB" id="A0A336MDK9"/>
<evidence type="ECO:0000313" key="2">
    <source>
        <dbReference type="EMBL" id="SSX07672.1"/>
    </source>
</evidence>
<dbReference type="EMBL" id="UFQT01000919">
    <property type="protein sequence ID" value="SSX28010.1"/>
    <property type="molecule type" value="Genomic_DNA"/>
</dbReference>
<reference evidence="2" key="1">
    <citation type="submission" date="2018-04" db="EMBL/GenBank/DDBJ databases">
        <authorList>
            <person name="Go L.Y."/>
            <person name="Mitchell J.A."/>
        </authorList>
    </citation>
    <scope>NUCLEOTIDE SEQUENCE</scope>
    <source>
        <tissue evidence="2">Whole organism</tissue>
    </source>
</reference>
<feature type="chain" id="PRO_5033343261" evidence="1">
    <location>
        <begin position="26"/>
        <end position="213"/>
    </location>
</feature>
<organism evidence="3">
    <name type="scientific">Culicoides sonorensis</name>
    <name type="common">Biting midge</name>
    <dbReference type="NCBI Taxonomy" id="179676"/>
    <lineage>
        <taxon>Eukaryota</taxon>
        <taxon>Metazoa</taxon>
        <taxon>Ecdysozoa</taxon>
        <taxon>Arthropoda</taxon>
        <taxon>Hexapoda</taxon>
        <taxon>Insecta</taxon>
        <taxon>Pterygota</taxon>
        <taxon>Neoptera</taxon>
        <taxon>Endopterygota</taxon>
        <taxon>Diptera</taxon>
        <taxon>Nematocera</taxon>
        <taxon>Chironomoidea</taxon>
        <taxon>Ceratopogonidae</taxon>
        <taxon>Ceratopogoninae</taxon>
        <taxon>Culicoides</taxon>
        <taxon>Monoculicoides</taxon>
    </lineage>
</organism>
<accession>A0A336MDK9</accession>
<keyword evidence="1" id="KW-0732">Signal</keyword>
<feature type="signal peptide" evidence="1">
    <location>
        <begin position="1"/>
        <end position="25"/>
    </location>
</feature>
<dbReference type="EMBL" id="UFQS01000919">
    <property type="protein sequence ID" value="SSX07672.1"/>
    <property type="molecule type" value="Genomic_DNA"/>
</dbReference>
<dbReference type="VEuPathDB" id="VectorBase:CSON015015"/>
<evidence type="ECO:0000313" key="3">
    <source>
        <dbReference type="EMBL" id="SSX28010.1"/>
    </source>
</evidence>
<evidence type="ECO:0000256" key="1">
    <source>
        <dbReference type="SAM" id="SignalP"/>
    </source>
</evidence>
<dbReference type="OMA" id="GTHTISM"/>
<proteinExistence type="predicted"/>
<protein>
    <submittedName>
        <fullName evidence="3">CSON015015 protein</fullName>
    </submittedName>
</protein>
<name>A0A336MDK9_CULSO</name>
<sequence length="213" mass="24683">MRYFNTNYIISILFISLLTLPHCYAVIEDVLDVLRLSKEIVSSIAGTWNLVEQTPLTNDIDLPFLKRKEKKILLKITEVQRRIDLTENQMKNTASWTIESIKEHMKDNTKLDLAIHELMDLMNRISAQSKMLRHYTEHRDELEQVTLETTATWIVSPNIGAVQGILNRIHLLVSGSSDLKYFGKNSLLEMLVEQLELKLQQLVMVCLFVRSNN</sequence>
<gene>
    <name evidence="3" type="primary">CSON015015</name>
</gene>